<name>A0ACC6V2C2_9CREN</name>
<dbReference type="Proteomes" id="UP000033636">
    <property type="component" value="Unassembled WGS sequence"/>
</dbReference>
<reference evidence="1" key="1">
    <citation type="submission" date="2024-07" db="EMBL/GenBank/DDBJ databases">
        <title>Metagenome and Metagenome-Assembled Genomes of Archaea from a hot spring from the geothermal field of Los Azufres, Mexico.</title>
        <authorList>
            <person name="Marin-Paredes R."/>
            <person name="Martinez-Romero E."/>
            <person name="Servin-Garciduenas L.E."/>
        </authorList>
    </citation>
    <scope>NUCLEOTIDE SEQUENCE</scope>
</reference>
<sequence>MESSTSNELEAILRRKAKELLAASRGPLCCTTRFPVGYELKSPEELKAAVSGCRATFVMFFGRECPYCRAFDPIFRHVGAKYSELANFVKAEVERFAYTAAALGVMGTPTTIAFVGGSPQGVLPGFAIAPVFESFVAKHLGEAQCRN</sequence>
<evidence type="ECO:0000313" key="1">
    <source>
        <dbReference type="EMBL" id="MFB6491145.1"/>
    </source>
</evidence>
<evidence type="ECO:0000313" key="2">
    <source>
        <dbReference type="Proteomes" id="UP000033636"/>
    </source>
</evidence>
<comment type="caution">
    <text evidence="1">The sequence shown here is derived from an EMBL/GenBank/DDBJ whole genome shotgun (WGS) entry which is preliminary data.</text>
</comment>
<organism evidence="1 2">
    <name type="scientific">Thermoproteus sp. AZ2</name>
    <dbReference type="NCBI Taxonomy" id="1609232"/>
    <lineage>
        <taxon>Archaea</taxon>
        <taxon>Thermoproteota</taxon>
        <taxon>Thermoprotei</taxon>
        <taxon>Thermoproteales</taxon>
        <taxon>Thermoproteaceae</taxon>
        <taxon>Thermoproteus</taxon>
    </lineage>
</organism>
<accession>A0ACC6V2C2</accession>
<proteinExistence type="predicted"/>
<gene>
    <name evidence="1" type="ORF">TU35_007920</name>
</gene>
<protein>
    <submittedName>
        <fullName evidence="1">Thioredoxin family protein</fullName>
    </submittedName>
</protein>
<dbReference type="EMBL" id="JZWT02000022">
    <property type="protein sequence ID" value="MFB6491145.1"/>
    <property type="molecule type" value="Genomic_DNA"/>
</dbReference>